<organism evidence="1 2">
    <name type="scientific">Citrobacter freundii</name>
    <dbReference type="NCBI Taxonomy" id="546"/>
    <lineage>
        <taxon>Bacteria</taxon>
        <taxon>Pseudomonadati</taxon>
        <taxon>Pseudomonadota</taxon>
        <taxon>Gammaproteobacteria</taxon>
        <taxon>Enterobacterales</taxon>
        <taxon>Enterobacteriaceae</taxon>
        <taxon>Citrobacter</taxon>
        <taxon>Citrobacter freundii complex</taxon>
    </lineage>
</organism>
<accession>A0ABY7L2V5</accession>
<dbReference type="Proteomes" id="UP001164536">
    <property type="component" value="Chromosome"/>
</dbReference>
<gene>
    <name evidence="1" type="ORF">O4000_03245</name>
</gene>
<sequence>MERLSTKMIRFAIPIRSFATKSPAQTNLTFFFTHSLAKKPAKKKPTVPYQLHLSREKKVERARIVIVPRSFQFHYGTKNNDNVPE</sequence>
<proteinExistence type="predicted"/>
<reference evidence="1" key="1">
    <citation type="submission" date="2022-12" db="EMBL/GenBank/DDBJ databases">
        <title>2953647.</title>
        <authorList>
            <person name="Hergert J."/>
            <person name="Casey R."/>
            <person name="Wagner J."/>
            <person name="Young E.L."/>
            <person name="Oakeson K.F."/>
        </authorList>
    </citation>
    <scope>NUCLEOTIDE SEQUENCE</scope>
    <source>
        <strain evidence="1">2953647</strain>
    </source>
</reference>
<protein>
    <submittedName>
        <fullName evidence="1">Uncharacterized protein</fullName>
    </submittedName>
</protein>
<name>A0ABY7L2V5_CITFR</name>
<dbReference type="RefSeq" id="WP_157844751.1">
    <property type="nucleotide sequence ID" value="NZ_CAJNLX020000001.1"/>
</dbReference>
<evidence type="ECO:0000313" key="2">
    <source>
        <dbReference type="Proteomes" id="UP001164536"/>
    </source>
</evidence>
<keyword evidence="2" id="KW-1185">Reference proteome</keyword>
<dbReference type="EMBL" id="CP114564">
    <property type="protein sequence ID" value="WAZ57944.1"/>
    <property type="molecule type" value="Genomic_DNA"/>
</dbReference>
<evidence type="ECO:0000313" key="1">
    <source>
        <dbReference type="EMBL" id="WAZ57944.1"/>
    </source>
</evidence>